<accession>A0A4D7QD25</accession>
<reference evidence="2 3" key="1">
    <citation type="submission" date="2019-04" db="EMBL/GenBank/DDBJ databases">
        <title>Phreatobacter aquaticus sp. nov.</title>
        <authorList>
            <person name="Choi A."/>
            <person name="Baek K."/>
        </authorList>
    </citation>
    <scope>NUCLEOTIDE SEQUENCE [LARGE SCALE GENOMIC DNA]</scope>
    <source>
        <strain evidence="2 3">NMCR1094</strain>
    </source>
</reference>
<sequence length="200" mass="21942">MGLVLKQGRECRIGLKRSGTVGETACAAWPKSAMHLSRRKGEPVMALQLVTDDMSRTQMLKVAYAAWARGDASNLLSLASDDCEFTLMGNLALNPHSGTRLGVGGLTQALKDFHNEFTMLDMVVEKIIVDGDDAAVLWHARIEVRSTGRVFDGERFDCLEFRGDKVVKVRGFFDSATMALLTGRASVAKPPEPIERKSRT</sequence>
<protein>
    <submittedName>
        <fullName evidence="2">Nuclear transport factor 2 family protein</fullName>
    </submittedName>
</protein>
<evidence type="ECO:0000259" key="1">
    <source>
        <dbReference type="Pfam" id="PF12680"/>
    </source>
</evidence>
<proteinExistence type="predicted"/>
<keyword evidence="3" id="KW-1185">Reference proteome</keyword>
<dbReference type="PANTHER" id="PTHR41252:SF1">
    <property type="entry name" value="BLR2505 PROTEIN"/>
    <property type="match status" value="1"/>
</dbReference>
<feature type="domain" description="SnoaL-like" evidence="1">
    <location>
        <begin position="64"/>
        <end position="168"/>
    </location>
</feature>
<dbReference type="OrthoDB" id="8446131at2"/>
<dbReference type="Pfam" id="PF12680">
    <property type="entry name" value="SnoaL_2"/>
    <property type="match status" value="1"/>
</dbReference>
<dbReference type="AlphaFoldDB" id="A0A4D7QD25"/>
<organism evidence="2 3">
    <name type="scientific">Phreatobacter aquaticus</name>
    <dbReference type="NCBI Taxonomy" id="2570229"/>
    <lineage>
        <taxon>Bacteria</taxon>
        <taxon>Pseudomonadati</taxon>
        <taxon>Pseudomonadota</taxon>
        <taxon>Alphaproteobacteria</taxon>
        <taxon>Hyphomicrobiales</taxon>
        <taxon>Phreatobacteraceae</taxon>
        <taxon>Phreatobacter</taxon>
    </lineage>
</organism>
<gene>
    <name evidence="2" type="ORF">E8L99_00870</name>
</gene>
<dbReference type="PANTHER" id="PTHR41252">
    <property type="entry name" value="BLR2505 PROTEIN"/>
    <property type="match status" value="1"/>
</dbReference>
<dbReference type="Gene3D" id="3.10.450.50">
    <property type="match status" value="1"/>
</dbReference>
<dbReference type="InterPro" id="IPR032710">
    <property type="entry name" value="NTF2-like_dom_sf"/>
</dbReference>
<evidence type="ECO:0000313" key="3">
    <source>
        <dbReference type="Proteomes" id="UP000298588"/>
    </source>
</evidence>
<evidence type="ECO:0000313" key="2">
    <source>
        <dbReference type="EMBL" id="QCK84445.1"/>
    </source>
</evidence>
<dbReference type="SUPFAM" id="SSF54427">
    <property type="entry name" value="NTF2-like"/>
    <property type="match status" value="1"/>
</dbReference>
<dbReference type="EMBL" id="CP039865">
    <property type="protein sequence ID" value="QCK84445.1"/>
    <property type="molecule type" value="Genomic_DNA"/>
</dbReference>
<dbReference type="InterPro" id="IPR037401">
    <property type="entry name" value="SnoaL-like"/>
</dbReference>
<dbReference type="KEGG" id="paqt:E8L99_00870"/>
<dbReference type="Proteomes" id="UP000298588">
    <property type="component" value="Chromosome"/>
</dbReference>
<name>A0A4D7QD25_9HYPH</name>